<dbReference type="InterPro" id="IPR007371">
    <property type="entry name" value="TPK_catalytic"/>
</dbReference>
<dbReference type="Proteomes" id="UP001444625">
    <property type="component" value="Unassembled WGS sequence"/>
</dbReference>
<evidence type="ECO:0000256" key="4">
    <source>
        <dbReference type="ARBA" id="ARBA00022840"/>
    </source>
</evidence>
<dbReference type="InterPro" id="IPR006282">
    <property type="entry name" value="Thi_PPkinase"/>
</dbReference>
<organism evidence="7 8">
    <name type="scientific">Ornithinibacillus xuwenensis</name>
    <dbReference type="NCBI Taxonomy" id="3144668"/>
    <lineage>
        <taxon>Bacteria</taxon>
        <taxon>Bacillati</taxon>
        <taxon>Bacillota</taxon>
        <taxon>Bacilli</taxon>
        <taxon>Bacillales</taxon>
        <taxon>Bacillaceae</taxon>
        <taxon>Ornithinibacillus</taxon>
    </lineage>
</organism>
<feature type="domain" description="Thiamin pyrophosphokinase thiamin-binding" evidence="6">
    <location>
        <begin position="142"/>
        <end position="208"/>
    </location>
</feature>
<dbReference type="RefSeq" id="WP_345823940.1">
    <property type="nucleotide sequence ID" value="NZ_JBDIML010000001.1"/>
</dbReference>
<comment type="caution">
    <text evidence="7">The sequence shown here is derived from an EMBL/GenBank/DDBJ whole genome shotgun (WGS) entry which is preliminary data.</text>
</comment>
<dbReference type="InterPro" id="IPR007373">
    <property type="entry name" value="Thiamin_PyroPKinase_B1-bd"/>
</dbReference>
<name>A0ABU9XDZ9_9BACI</name>
<evidence type="ECO:0000256" key="2">
    <source>
        <dbReference type="ARBA" id="ARBA00022741"/>
    </source>
</evidence>
<keyword evidence="4" id="KW-0067">ATP-binding</keyword>
<keyword evidence="2" id="KW-0547">Nucleotide-binding</keyword>
<dbReference type="Pfam" id="PF04265">
    <property type="entry name" value="TPK_B1_binding"/>
    <property type="match status" value="1"/>
</dbReference>
<evidence type="ECO:0000256" key="3">
    <source>
        <dbReference type="ARBA" id="ARBA00022777"/>
    </source>
</evidence>
<dbReference type="PANTHER" id="PTHR41299">
    <property type="entry name" value="THIAMINE PYROPHOSPHOKINASE"/>
    <property type="match status" value="1"/>
</dbReference>
<proteinExistence type="predicted"/>
<sequence>MRNVAIMGNGPTDVLPDLSRYTDFVDYWIGADRGALTLIENDVALDLAIGDFDSVSSFEIEKIKRKAFQFEQYPIEKDKTDVEIALDEAMKQKPDTIYFFGVTGGRMDHTLINIQLLHQVISKKARGIVIDKHNEVELTNPGHYTIEQDSAYETISFIPFTPVVKGLTLTDFYYPLKKATITMGSTLSISNKLISNNGTFSYDEGIVLVVKSRD</sequence>
<evidence type="ECO:0000256" key="1">
    <source>
        <dbReference type="ARBA" id="ARBA00022679"/>
    </source>
</evidence>
<keyword evidence="8" id="KW-1185">Reference proteome</keyword>
<dbReference type="Gene3D" id="3.40.50.10240">
    <property type="entry name" value="Thiamin pyrophosphokinase, catalytic domain"/>
    <property type="match status" value="1"/>
</dbReference>
<dbReference type="GO" id="GO:0004788">
    <property type="term" value="F:thiamine diphosphokinase activity"/>
    <property type="evidence" value="ECO:0007669"/>
    <property type="project" value="UniProtKB-EC"/>
</dbReference>
<keyword evidence="1 7" id="KW-0808">Transferase</keyword>
<evidence type="ECO:0000256" key="5">
    <source>
        <dbReference type="NCBIfam" id="TIGR01378"/>
    </source>
</evidence>
<dbReference type="InterPro" id="IPR036371">
    <property type="entry name" value="TPK_B1-bd_sf"/>
</dbReference>
<dbReference type="SMART" id="SM00983">
    <property type="entry name" value="TPK_B1_binding"/>
    <property type="match status" value="1"/>
</dbReference>
<keyword evidence="3" id="KW-0418">Kinase</keyword>
<dbReference type="NCBIfam" id="TIGR01378">
    <property type="entry name" value="thi_PPkinase"/>
    <property type="match status" value="1"/>
</dbReference>
<evidence type="ECO:0000313" key="7">
    <source>
        <dbReference type="EMBL" id="MEN2766494.1"/>
    </source>
</evidence>
<dbReference type="PANTHER" id="PTHR41299:SF1">
    <property type="entry name" value="THIAMINE PYROPHOSPHOKINASE"/>
    <property type="match status" value="1"/>
</dbReference>
<gene>
    <name evidence="7" type="ORF">ABC228_04780</name>
</gene>
<reference evidence="7 8" key="1">
    <citation type="submission" date="2024-05" db="EMBL/GenBank/DDBJ databases">
        <authorList>
            <person name="Haq I."/>
            <person name="Ullah Z."/>
            <person name="Ahmad R."/>
            <person name="Li M."/>
            <person name="Tong Y."/>
        </authorList>
    </citation>
    <scope>NUCLEOTIDE SEQUENCE [LARGE SCALE GENOMIC DNA]</scope>
    <source>
        <strain evidence="7 8">16A2E</strain>
    </source>
</reference>
<dbReference type="InterPro" id="IPR036759">
    <property type="entry name" value="TPK_catalytic_sf"/>
</dbReference>
<evidence type="ECO:0000259" key="6">
    <source>
        <dbReference type="SMART" id="SM00983"/>
    </source>
</evidence>
<evidence type="ECO:0000313" key="8">
    <source>
        <dbReference type="Proteomes" id="UP001444625"/>
    </source>
</evidence>
<dbReference type="EMBL" id="JBDIML010000001">
    <property type="protein sequence ID" value="MEN2766494.1"/>
    <property type="molecule type" value="Genomic_DNA"/>
</dbReference>
<dbReference type="InterPro" id="IPR053149">
    <property type="entry name" value="TPK"/>
</dbReference>
<protein>
    <recommendedName>
        <fullName evidence="5">Thiamine diphosphokinase</fullName>
        <ecNumber evidence="5">2.7.6.2</ecNumber>
    </recommendedName>
</protein>
<accession>A0ABU9XDZ9</accession>
<dbReference type="CDD" id="cd07995">
    <property type="entry name" value="TPK"/>
    <property type="match status" value="1"/>
</dbReference>
<dbReference type="SUPFAM" id="SSF63999">
    <property type="entry name" value="Thiamin pyrophosphokinase, catalytic domain"/>
    <property type="match status" value="1"/>
</dbReference>
<dbReference type="EC" id="2.7.6.2" evidence="5"/>
<dbReference type="SUPFAM" id="SSF63862">
    <property type="entry name" value="Thiamin pyrophosphokinase, substrate-binding domain"/>
    <property type="match status" value="1"/>
</dbReference>
<dbReference type="Pfam" id="PF04263">
    <property type="entry name" value="TPK_catalytic"/>
    <property type="match status" value="1"/>
</dbReference>